<organism evidence="1 2">
    <name type="scientific">Peronosclerospora sorghi</name>
    <dbReference type="NCBI Taxonomy" id="230839"/>
    <lineage>
        <taxon>Eukaryota</taxon>
        <taxon>Sar</taxon>
        <taxon>Stramenopiles</taxon>
        <taxon>Oomycota</taxon>
        <taxon>Peronosporomycetes</taxon>
        <taxon>Peronosporales</taxon>
        <taxon>Peronosporaceae</taxon>
        <taxon>Peronosclerospora</taxon>
    </lineage>
</organism>
<sequence>MRETLSQLAWHVSRLPPEKVDAFISRLWLETQHVNRSTVRGIVLPLFDDIALLGLSLLLELRRLHVTLPVEIPHCGDLSGTFQRTVQEHDENVRFYDICDRAASARMDARPLFCVDLAHCHAKFRSFEIKVLALVYSQFQEIMMLDGDTLFFQSPMSLWNTSKYKNTGTLFFHDRISFEFSYLAQRTVVDGQVQSGVGALHRFLAEFDVSPYRRFTSEGDRAFEPHVPRRFVGIDLGFQPSAILLESHVWKLRSGHQMDSSLLLWNKARQPRATTILASLISLNGLPTAPSYGDKELYWIACELAETTYAFSDFGVGAIGWNVVTSGHQSDGVLCGDALQYYPEELRPSPAREAGIEPLYANSDHILAWGRDRRRLYRTVARPAELYPGSFTERKLQQTCPFDVTTIELNASESMTVTKRQRYYDLGESWIKEWSGRALRTCSLKS</sequence>
<protein>
    <submittedName>
        <fullName evidence="1">Uncharacterized protein</fullName>
    </submittedName>
</protein>
<dbReference type="Proteomes" id="UP001163321">
    <property type="component" value="Chromosome 12"/>
</dbReference>
<reference evidence="1 2" key="1">
    <citation type="journal article" date="2022" name="bioRxiv">
        <title>The genome of the oomycete Peronosclerospora sorghi, a cosmopolitan pathogen of maize and sorghum, is inflated with dispersed pseudogenes.</title>
        <authorList>
            <person name="Fletcher K."/>
            <person name="Martin F."/>
            <person name="Isakeit T."/>
            <person name="Cavanaugh K."/>
            <person name="Magill C."/>
            <person name="Michelmore R."/>
        </authorList>
    </citation>
    <scope>NUCLEOTIDE SEQUENCE [LARGE SCALE GENOMIC DNA]</scope>
    <source>
        <strain evidence="1">P6</strain>
    </source>
</reference>
<dbReference type="EMBL" id="CM047591">
    <property type="protein sequence ID" value="KAI9918989.1"/>
    <property type="molecule type" value="Genomic_DNA"/>
</dbReference>
<name>A0ACC0WJR2_9STRA</name>
<proteinExistence type="predicted"/>
<evidence type="ECO:0000313" key="1">
    <source>
        <dbReference type="EMBL" id="KAI9918989.1"/>
    </source>
</evidence>
<comment type="caution">
    <text evidence="1">The sequence shown here is derived from an EMBL/GenBank/DDBJ whole genome shotgun (WGS) entry which is preliminary data.</text>
</comment>
<evidence type="ECO:0000313" key="2">
    <source>
        <dbReference type="Proteomes" id="UP001163321"/>
    </source>
</evidence>
<keyword evidence="2" id="KW-1185">Reference proteome</keyword>
<gene>
    <name evidence="1" type="ORF">PsorP6_012061</name>
</gene>
<accession>A0ACC0WJR2</accession>